<keyword evidence="2" id="KW-0808">Transferase</keyword>
<sequence length="173" mass="18871">MDVLIREEHSADVAAISDVNEEAFGRAEEANLVDLLRNSNAFVPGLSLVAEKDGEIIGHVLFTKIKIIDSLNHCFDSLALAPIAVRTAFQRQGIGAALIRAGLNKAREIGYLSVIVLGHETYYPKFGFQPASRWNIQAPFDVPDEAFMAVELVELGLKNVSGIVVYAKEFEAA</sequence>
<dbReference type="Pfam" id="PF00583">
    <property type="entry name" value="Acetyltransf_1"/>
    <property type="match status" value="1"/>
</dbReference>
<dbReference type="Proteomes" id="UP000198757">
    <property type="component" value="Unassembled WGS sequence"/>
</dbReference>
<evidence type="ECO:0000259" key="1">
    <source>
        <dbReference type="PROSITE" id="PS51186"/>
    </source>
</evidence>
<accession>A0A1G6L185</accession>
<dbReference type="PANTHER" id="PTHR43617:SF2">
    <property type="entry name" value="UPF0039 PROTEIN SLL0451"/>
    <property type="match status" value="1"/>
</dbReference>
<dbReference type="InterPro" id="IPR016181">
    <property type="entry name" value="Acyl_CoA_acyltransferase"/>
</dbReference>
<dbReference type="InterPro" id="IPR000182">
    <property type="entry name" value="GNAT_dom"/>
</dbReference>
<feature type="domain" description="N-acetyltransferase" evidence="1">
    <location>
        <begin position="3"/>
        <end position="153"/>
    </location>
</feature>
<dbReference type="SUPFAM" id="SSF55729">
    <property type="entry name" value="Acyl-CoA N-acyltransferases (Nat)"/>
    <property type="match status" value="1"/>
</dbReference>
<dbReference type="RefSeq" id="WP_090388797.1">
    <property type="nucleotide sequence ID" value="NZ_FMZO01000002.1"/>
</dbReference>
<proteinExistence type="predicted"/>
<dbReference type="PROSITE" id="PS51186">
    <property type="entry name" value="GNAT"/>
    <property type="match status" value="1"/>
</dbReference>
<organism evidence="2 3">
    <name type="scientific">Niabella drilacis (strain DSM 25811 / CCM 8410 / CCUG 62505 / LMG 26954 / E90)</name>
    <dbReference type="NCBI Taxonomy" id="1285928"/>
    <lineage>
        <taxon>Bacteria</taxon>
        <taxon>Pseudomonadati</taxon>
        <taxon>Bacteroidota</taxon>
        <taxon>Chitinophagia</taxon>
        <taxon>Chitinophagales</taxon>
        <taxon>Chitinophagaceae</taxon>
        <taxon>Niabella</taxon>
    </lineage>
</organism>
<reference evidence="3" key="1">
    <citation type="submission" date="2016-10" db="EMBL/GenBank/DDBJ databases">
        <authorList>
            <person name="Varghese N."/>
            <person name="Submissions S."/>
        </authorList>
    </citation>
    <scope>NUCLEOTIDE SEQUENCE [LARGE SCALE GENOMIC DNA]</scope>
    <source>
        <strain evidence="3">DSM 25811 / CCM 8410 / LMG 26954 / E90</strain>
    </source>
</reference>
<dbReference type="CDD" id="cd04301">
    <property type="entry name" value="NAT_SF"/>
    <property type="match status" value="1"/>
</dbReference>
<dbReference type="PANTHER" id="PTHR43617">
    <property type="entry name" value="L-AMINO ACID N-ACETYLTRANSFERASE"/>
    <property type="match status" value="1"/>
</dbReference>
<dbReference type="OrthoDB" id="9797178at2"/>
<gene>
    <name evidence="2" type="ORF">SAMN04487894_102165</name>
</gene>
<dbReference type="EMBL" id="FMZO01000002">
    <property type="protein sequence ID" value="SDC36485.1"/>
    <property type="molecule type" value="Genomic_DNA"/>
</dbReference>
<dbReference type="AlphaFoldDB" id="A0A1G6L185"/>
<evidence type="ECO:0000313" key="3">
    <source>
        <dbReference type="Proteomes" id="UP000198757"/>
    </source>
</evidence>
<dbReference type="GO" id="GO:0016747">
    <property type="term" value="F:acyltransferase activity, transferring groups other than amino-acyl groups"/>
    <property type="evidence" value="ECO:0007669"/>
    <property type="project" value="InterPro"/>
</dbReference>
<dbReference type="STRING" id="1285928.SAMN04487894_102165"/>
<dbReference type="InterPro" id="IPR050276">
    <property type="entry name" value="MshD_Acetyltransferase"/>
</dbReference>
<name>A0A1G6L185_NIADE</name>
<keyword evidence="3" id="KW-1185">Reference proteome</keyword>
<dbReference type="Gene3D" id="3.40.630.30">
    <property type="match status" value="1"/>
</dbReference>
<protein>
    <submittedName>
        <fullName evidence="2">Predicted N-acetyltransferase YhbS</fullName>
    </submittedName>
</protein>
<evidence type="ECO:0000313" key="2">
    <source>
        <dbReference type="EMBL" id="SDC36485.1"/>
    </source>
</evidence>